<dbReference type="PRINTS" id="PR00131">
    <property type="entry name" value="GLHYDRLASE1"/>
</dbReference>
<dbReference type="InterPro" id="IPR017853">
    <property type="entry name" value="GH"/>
</dbReference>
<sequence>MFHNRLRYDRSFCSFPVCLRLFLRSADTPFAHGLQTPAEQNVDLPSKHKAISHHLSASQIVEATTSNPYDSILKFLNSSNFPSRASFPQGFLFGSGSSALQIEGGCNEGGRGLGIWDDIVIQNKDVYLDVDKFPLKIDHYNRYKEIQRGEIGLALSSGRYAPYSSKLEDVVAAQRLMDFYWGWILDPVFHGDYPQIMKNLVGNRLPKFTKKEKHLLKGSTNFIGINYYTSHFARHEPNRTKIMFDNYDALAVSEDLPSKHKAISHHLSASQIVEATTSNPYDSILKFLNSSNFPSRASFPQGFLFGSGSSALQIEGGCNEGGRGLGIWDDIVIQNKDVYLDVDKFPLKIDHYNRYKEIQRGEIGLALSSGRYAPYSSKLEDVVAAQRLMDFYWGWILDPVFHGDYPQIMKKLVGNRLPKFTKKEKHLLKGSTNFIGINYYTSHFARHEPNRTKIMFDNYDALAVSEVFNAEGKTLGYKDQYSGSNVYPEGLYNMLVYIKKKYKNPKIYVTENGISSSKIPNPLKDEHRIAYIAAHINATKAAIE</sequence>
<dbReference type="PANTHER" id="PTHR10353">
    <property type="entry name" value="GLYCOSYL HYDROLASE"/>
    <property type="match status" value="1"/>
</dbReference>
<dbReference type="PANTHER" id="PTHR10353:SF154">
    <property type="entry name" value="BETA-GLUCOSIDASE 9-RELATED"/>
    <property type="match status" value="1"/>
</dbReference>
<evidence type="ECO:0000256" key="2">
    <source>
        <dbReference type="PROSITE-ProRule" id="PRU10055"/>
    </source>
</evidence>
<dbReference type="AlphaFoldDB" id="A0A9D4ZUM6"/>
<protein>
    <recommendedName>
        <fullName evidence="6">Beta-glucosidase</fullName>
    </recommendedName>
</protein>
<dbReference type="SUPFAM" id="SSF51445">
    <property type="entry name" value="(Trans)glycosidases"/>
    <property type="match status" value="3"/>
</dbReference>
<dbReference type="EMBL" id="JAMSHJ010000007">
    <property type="protein sequence ID" value="KAI5385356.1"/>
    <property type="molecule type" value="Genomic_DNA"/>
</dbReference>
<evidence type="ECO:0000256" key="1">
    <source>
        <dbReference type="ARBA" id="ARBA00010838"/>
    </source>
</evidence>
<proteinExistence type="inferred from homology"/>
<dbReference type="GO" id="GO:0005975">
    <property type="term" value="P:carbohydrate metabolic process"/>
    <property type="evidence" value="ECO:0007669"/>
    <property type="project" value="InterPro"/>
</dbReference>
<dbReference type="InterPro" id="IPR018120">
    <property type="entry name" value="Glyco_hydro_1_AS"/>
</dbReference>
<dbReference type="GO" id="GO:0008422">
    <property type="term" value="F:beta-glucosidase activity"/>
    <property type="evidence" value="ECO:0007669"/>
    <property type="project" value="TreeGrafter"/>
</dbReference>
<dbReference type="Proteomes" id="UP001058974">
    <property type="component" value="Chromosome 7"/>
</dbReference>
<dbReference type="Pfam" id="PF00232">
    <property type="entry name" value="Glyco_hydro_1"/>
    <property type="match status" value="4"/>
</dbReference>
<gene>
    <name evidence="4" type="ORF">KIW84_072089</name>
</gene>
<comment type="caution">
    <text evidence="4">The sequence shown here is derived from an EMBL/GenBank/DDBJ whole genome shotgun (WGS) entry which is preliminary data.</text>
</comment>
<accession>A0A9D4ZUM6</accession>
<reference evidence="4 5" key="1">
    <citation type="journal article" date="2022" name="Nat. Genet.">
        <title>Improved pea reference genome and pan-genome highlight genomic features and evolutionary characteristics.</title>
        <authorList>
            <person name="Yang T."/>
            <person name="Liu R."/>
            <person name="Luo Y."/>
            <person name="Hu S."/>
            <person name="Wang D."/>
            <person name="Wang C."/>
            <person name="Pandey M.K."/>
            <person name="Ge S."/>
            <person name="Xu Q."/>
            <person name="Li N."/>
            <person name="Li G."/>
            <person name="Huang Y."/>
            <person name="Saxena R.K."/>
            <person name="Ji Y."/>
            <person name="Li M."/>
            <person name="Yan X."/>
            <person name="He Y."/>
            <person name="Liu Y."/>
            <person name="Wang X."/>
            <person name="Xiang C."/>
            <person name="Varshney R.K."/>
            <person name="Ding H."/>
            <person name="Gao S."/>
            <person name="Zong X."/>
        </authorList>
    </citation>
    <scope>NUCLEOTIDE SEQUENCE [LARGE SCALE GENOMIC DNA]</scope>
    <source>
        <strain evidence="4 5">cv. Zhongwan 6</strain>
    </source>
</reference>
<dbReference type="InterPro" id="IPR001360">
    <property type="entry name" value="Glyco_hydro_1"/>
</dbReference>
<feature type="active site" description="Nucleophile" evidence="2">
    <location>
        <position position="511"/>
    </location>
</feature>
<name>A0A9D4ZUM6_PEA</name>
<evidence type="ECO:0000313" key="4">
    <source>
        <dbReference type="EMBL" id="KAI5385356.1"/>
    </source>
</evidence>
<dbReference type="PROSITE" id="PS00572">
    <property type="entry name" value="GLYCOSYL_HYDROL_F1_1"/>
    <property type="match status" value="1"/>
</dbReference>
<evidence type="ECO:0008006" key="6">
    <source>
        <dbReference type="Google" id="ProtNLM"/>
    </source>
</evidence>
<dbReference type="Gramene" id="Psat07G0208900-T1">
    <property type="protein sequence ID" value="KAI5385356.1"/>
    <property type="gene ID" value="KIW84_072089"/>
</dbReference>
<organism evidence="4 5">
    <name type="scientific">Pisum sativum</name>
    <name type="common">Garden pea</name>
    <name type="synonym">Lathyrus oleraceus</name>
    <dbReference type="NCBI Taxonomy" id="3888"/>
    <lineage>
        <taxon>Eukaryota</taxon>
        <taxon>Viridiplantae</taxon>
        <taxon>Streptophyta</taxon>
        <taxon>Embryophyta</taxon>
        <taxon>Tracheophyta</taxon>
        <taxon>Spermatophyta</taxon>
        <taxon>Magnoliopsida</taxon>
        <taxon>eudicotyledons</taxon>
        <taxon>Gunneridae</taxon>
        <taxon>Pentapetalae</taxon>
        <taxon>rosids</taxon>
        <taxon>fabids</taxon>
        <taxon>Fabales</taxon>
        <taxon>Fabaceae</taxon>
        <taxon>Papilionoideae</taxon>
        <taxon>50 kb inversion clade</taxon>
        <taxon>NPAAA clade</taxon>
        <taxon>Hologalegina</taxon>
        <taxon>IRL clade</taxon>
        <taxon>Fabeae</taxon>
        <taxon>Lathyrus</taxon>
    </lineage>
</organism>
<comment type="similarity">
    <text evidence="1 3">Belongs to the glycosyl hydrolase 1 family.</text>
</comment>
<keyword evidence="5" id="KW-1185">Reference proteome</keyword>
<dbReference type="Gene3D" id="3.20.20.80">
    <property type="entry name" value="Glycosidases"/>
    <property type="match status" value="4"/>
</dbReference>
<evidence type="ECO:0000313" key="5">
    <source>
        <dbReference type="Proteomes" id="UP001058974"/>
    </source>
</evidence>
<evidence type="ECO:0000256" key="3">
    <source>
        <dbReference type="RuleBase" id="RU003690"/>
    </source>
</evidence>